<feature type="domain" description="4Fe-4S ferredoxin-type" evidence="10">
    <location>
        <begin position="768"/>
        <end position="797"/>
    </location>
</feature>
<keyword evidence="8" id="KW-0408">Iron</keyword>
<dbReference type="InterPro" id="IPR036188">
    <property type="entry name" value="FAD/NAD-bd_sf"/>
</dbReference>
<evidence type="ECO:0000259" key="10">
    <source>
        <dbReference type="PROSITE" id="PS51379"/>
    </source>
</evidence>
<dbReference type="SUPFAM" id="SSF54862">
    <property type="entry name" value="4Fe-4S ferredoxins"/>
    <property type="match status" value="1"/>
</dbReference>
<comment type="cofactor">
    <cofactor evidence="1">
        <name>FAD</name>
        <dbReference type="ChEBI" id="CHEBI:57692"/>
    </cofactor>
</comment>
<evidence type="ECO:0000256" key="1">
    <source>
        <dbReference type="ARBA" id="ARBA00001974"/>
    </source>
</evidence>
<dbReference type="PROSITE" id="PS00198">
    <property type="entry name" value="4FE4S_FER_1"/>
    <property type="match status" value="3"/>
</dbReference>
<evidence type="ECO:0000256" key="2">
    <source>
        <dbReference type="ARBA" id="ARBA00006561"/>
    </source>
</evidence>
<dbReference type="AlphaFoldDB" id="A0A1W2AKM9"/>
<evidence type="ECO:0000256" key="5">
    <source>
        <dbReference type="ARBA" id="ARBA00022723"/>
    </source>
</evidence>
<dbReference type="InterPro" id="IPR039650">
    <property type="entry name" value="HdrA-like"/>
</dbReference>
<evidence type="ECO:0000313" key="12">
    <source>
        <dbReference type="Proteomes" id="UP000192418"/>
    </source>
</evidence>
<dbReference type="Gene3D" id="3.50.50.60">
    <property type="entry name" value="FAD/NAD(P)-binding domain"/>
    <property type="match status" value="3"/>
</dbReference>
<keyword evidence="9" id="KW-0411">Iron-sulfur</keyword>
<dbReference type="GO" id="GO:0016491">
    <property type="term" value="F:oxidoreductase activity"/>
    <property type="evidence" value="ECO:0007669"/>
    <property type="project" value="UniProtKB-KW"/>
</dbReference>
<dbReference type="SUPFAM" id="SSF46548">
    <property type="entry name" value="alpha-helical ferredoxin"/>
    <property type="match status" value="2"/>
</dbReference>
<dbReference type="PROSITE" id="PS51379">
    <property type="entry name" value="4FE4S_FER_2"/>
    <property type="match status" value="4"/>
</dbReference>
<dbReference type="Pfam" id="PF07992">
    <property type="entry name" value="Pyr_redox_2"/>
    <property type="match status" value="1"/>
</dbReference>
<accession>A0A1W2AKM9</accession>
<dbReference type="OrthoDB" id="9766627at2"/>
<evidence type="ECO:0000256" key="7">
    <source>
        <dbReference type="ARBA" id="ARBA00023002"/>
    </source>
</evidence>
<gene>
    <name evidence="11" type="ORF">SAMN02746065_105141</name>
</gene>
<keyword evidence="7" id="KW-0560">Oxidoreductase</keyword>
<dbReference type="PRINTS" id="PR00419">
    <property type="entry name" value="ADXRDTASE"/>
</dbReference>
<keyword evidence="6" id="KW-0274">FAD</keyword>
<dbReference type="Gene3D" id="1.10.1060.10">
    <property type="entry name" value="Alpha-helical ferredoxin"/>
    <property type="match status" value="1"/>
</dbReference>
<dbReference type="InterPro" id="IPR028261">
    <property type="entry name" value="DPD_II"/>
</dbReference>
<keyword evidence="12" id="KW-1185">Reference proteome</keyword>
<keyword evidence="4" id="KW-0285">Flavoprotein</keyword>
<dbReference type="EMBL" id="FWXY01000005">
    <property type="protein sequence ID" value="SMC60808.1"/>
    <property type="molecule type" value="Genomic_DNA"/>
</dbReference>
<protein>
    <submittedName>
        <fullName evidence="11">Heterodisulfide reductase subunit A</fullName>
    </submittedName>
</protein>
<dbReference type="InterPro" id="IPR009051">
    <property type="entry name" value="Helical_ferredxn"/>
</dbReference>
<reference evidence="11 12" key="1">
    <citation type="submission" date="2017-04" db="EMBL/GenBank/DDBJ databases">
        <authorList>
            <person name="Afonso C.L."/>
            <person name="Miller P.J."/>
            <person name="Scott M.A."/>
            <person name="Spackman E."/>
            <person name="Goraichik I."/>
            <person name="Dimitrov K.M."/>
            <person name="Suarez D.L."/>
            <person name="Swayne D.E."/>
        </authorList>
    </citation>
    <scope>NUCLEOTIDE SEQUENCE [LARGE SCALE GENOMIC DNA]</scope>
    <source>
        <strain evidence="11 12">DSM 3385</strain>
    </source>
</reference>
<dbReference type="InterPro" id="IPR017896">
    <property type="entry name" value="4Fe4S_Fe-S-bd"/>
</dbReference>
<proteinExistence type="inferred from homology"/>
<organism evidence="11 12">
    <name type="scientific">Desulfocicer vacuolatum DSM 3385</name>
    <dbReference type="NCBI Taxonomy" id="1121400"/>
    <lineage>
        <taxon>Bacteria</taxon>
        <taxon>Pseudomonadati</taxon>
        <taxon>Thermodesulfobacteriota</taxon>
        <taxon>Desulfobacteria</taxon>
        <taxon>Desulfobacterales</taxon>
        <taxon>Desulfobacteraceae</taxon>
        <taxon>Desulfocicer</taxon>
    </lineage>
</organism>
<name>A0A1W2AKM9_9BACT</name>
<dbReference type="SUPFAM" id="SSF51971">
    <property type="entry name" value="Nucleotide-binding domain"/>
    <property type="match status" value="3"/>
</dbReference>
<feature type="domain" description="4Fe-4S ferredoxin-type" evidence="10">
    <location>
        <begin position="1078"/>
        <end position="1107"/>
    </location>
</feature>
<dbReference type="Pfam" id="PF00890">
    <property type="entry name" value="FAD_binding_2"/>
    <property type="match status" value="1"/>
</dbReference>
<dbReference type="Pfam" id="PF00037">
    <property type="entry name" value="Fer4"/>
    <property type="match status" value="1"/>
</dbReference>
<dbReference type="GO" id="GO:0046872">
    <property type="term" value="F:metal ion binding"/>
    <property type="evidence" value="ECO:0007669"/>
    <property type="project" value="UniProtKB-KW"/>
</dbReference>
<dbReference type="Gene3D" id="3.30.70.20">
    <property type="match status" value="2"/>
</dbReference>
<evidence type="ECO:0000256" key="9">
    <source>
        <dbReference type="ARBA" id="ARBA00023014"/>
    </source>
</evidence>
<keyword evidence="5" id="KW-0479">Metal-binding</keyword>
<dbReference type="PANTHER" id="PTHR43498">
    <property type="entry name" value="FERREDOXIN:COB-COM HETERODISULFIDE REDUCTASE SUBUNIT A"/>
    <property type="match status" value="1"/>
</dbReference>
<feature type="domain" description="4Fe-4S ferredoxin-type" evidence="10">
    <location>
        <begin position="1108"/>
        <end position="1138"/>
    </location>
</feature>
<feature type="domain" description="4Fe-4S ferredoxin-type" evidence="10">
    <location>
        <begin position="234"/>
        <end position="264"/>
    </location>
</feature>
<dbReference type="GO" id="GO:0051539">
    <property type="term" value="F:4 iron, 4 sulfur cluster binding"/>
    <property type="evidence" value="ECO:0007669"/>
    <property type="project" value="UniProtKB-KW"/>
</dbReference>
<evidence type="ECO:0000256" key="4">
    <source>
        <dbReference type="ARBA" id="ARBA00022630"/>
    </source>
</evidence>
<dbReference type="RefSeq" id="WP_084067676.1">
    <property type="nucleotide sequence ID" value="NZ_FWXY01000005.1"/>
</dbReference>
<dbReference type="Proteomes" id="UP000192418">
    <property type="component" value="Unassembled WGS sequence"/>
</dbReference>
<dbReference type="PANTHER" id="PTHR43498:SF1">
    <property type="entry name" value="COB--COM HETERODISULFIDE REDUCTASE IRON-SULFUR SUBUNIT A"/>
    <property type="match status" value="1"/>
</dbReference>
<keyword evidence="3" id="KW-0004">4Fe-4S</keyword>
<evidence type="ECO:0000256" key="8">
    <source>
        <dbReference type="ARBA" id="ARBA00023004"/>
    </source>
</evidence>
<dbReference type="SUPFAM" id="SSF51905">
    <property type="entry name" value="FAD/NAD(P)-binding domain"/>
    <property type="match status" value="1"/>
</dbReference>
<comment type="similarity">
    <text evidence="2">Belongs to the HdrA family.</text>
</comment>
<dbReference type="InterPro" id="IPR003953">
    <property type="entry name" value="FAD-dep_OxRdtase_2_FAD-bd"/>
</dbReference>
<evidence type="ECO:0000313" key="11">
    <source>
        <dbReference type="EMBL" id="SMC60808.1"/>
    </source>
</evidence>
<dbReference type="InterPro" id="IPR023753">
    <property type="entry name" value="FAD/NAD-binding_dom"/>
</dbReference>
<evidence type="ECO:0000256" key="6">
    <source>
        <dbReference type="ARBA" id="ARBA00022827"/>
    </source>
</evidence>
<sequence length="1159" mass="125811">MNIRIGFYVCHCGINIAGMVRVEEVAAYAKTIKNVVISRDYKFMCSDPGQELIEKDIRDYKLNRVVVASCSPRLHEKTFQSVLSRSGLNPYQFQMASVREQVSWVTDDRDSATKKAKTLAAAALARVNFHQSLAQRKVAIHPDIMVVGGGIAGMQAAIDIGNSGLTAWLVEKDTTIGGHMLQFDKTFPTLDCAACIGTPKMVETAQNDHINLLSNAVVENVSGYIGNYTVTVRKKARYVNSKCTGCGECTTVCPVELPSEWDVGLQNRTAIYRAFPQAVPITFAIDKKSTPPCRTSCPAGTNIQGYVQMVKQGKYQEALSIIMERLPLPGVLGRVCPHPCETACRRALIDAPISIRNLKRVAADHGDLGKIVLPKVPEKKETVAVVGSGPAGLTVAYYLRQKGYPVTIFEAMDKPGGMLRTGIPDYRLPPEILDREIDHILSTGITLKTKQRLGRDFTLSSLKEQGFKAIFLGIGAQLPMGMNIENETVHGVVDAVSFLKKINLKGEMPVSGHVVVIGGGNVAMDAARVAIRSGANAVTVVYRRSKAQMPAEEEEIIGAEDEGIWFVHLTTPMAICEEEGRVTGIKCIKNKLGPADGSGRRRPVPIADSEFTIHCDMVIPAIGQRVDSLWQDSECPIELTVRGTMTVDPETLETSVPGVYAAGDAVTGPATVVEAVAAGHRVVCAIDTRFKNSADESPDIIKKKIHMTMAENFPGIFDPEPDPVWSDLPKNPTIMPRRKPVLTASGSRVANFEEVDLGLDEVSARIEAQRCINCGGCCECMQCVSACKPEAINHRDQDEPVEIQVGSIITATGFDALDPTPMKPYGYGKFPNVFTNLEFERLSNATGPTGGQILIRDSKGELTRTPKSVAILHCIGSRDINYHTYCSRVCCMYALKYGHLIHEKAGHDAIVYNYYIDMRCFGKGYEEFYIQCQEEGTRFIRGKVASITRAPLDEDQPGGENGENTQDHGEKLLVISEDTLLGEVIKTRVDMVILCTAMEARKDARDIGRTLGINQGADGFFLEEHPKLGPLNTATDGVFIAGACQGPKDIPDAVAQASGAAAKSLQLAARGEVEIPSTVSHIDEELCAGCKTCIGLCPYTAISFDENRRISVVNEALCKGCGSCSGFCPSGAAQVRHFNEKQLFSELNGVMDAIHAIGI</sequence>
<evidence type="ECO:0000256" key="3">
    <source>
        <dbReference type="ARBA" id="ARBA00022485"/>
    </source>
</evidence>
<dbReference type="InterPro" id="IPR017900">
    <property type="entry name" value="4Fe4S_Fe_S_CS"/>
</dbReference>
<dbReference type="STRING" id="1121400.SAMN02746065_105141"/>
<dbReference type="Pfam" id="PF14691">
    <property type="entry name" value="Fer4_20"/>
    <property type="match status" value="1"/>
</dbReference>
<dbReference type="Pfam" id="PF14697">
    <property type="entry name" value="Fer4_21"/>
    <property type="match status" value="1"/>
</dbReference>